<evidence type="ECO:0000313" key="1">
    <source>
        <dbReference type="EMBL" id="SED31023.1"/>
    </source>
</evidence>
<organism evidence="1 2">
    <name type="scientific">Pseudomonas frederiksbergensis</name>
    <dbReference type="NCBI Taxonomy" id="104087"/>
    <lineage>
        <taxon>Bacteria</taxon>
        <taxon>Pseudomonadati</taxon>
        <taxon>Pseudomonadota</taxon>
        <taxon>Gammaproteobacteria</taxon>
        <taxon>Pseudomonadales</taxon>
        <taxon>Pseudomonadaceae</taxon>
        <taxon>Pseudomonas</taxon>
    </lineage>
</organism>
<sequence length="81" mass="8446">MSDKKVLSSFETGTLAAITLIGTALATLDVSKRTLISDAAQALIEALPVDREYADGSSGHQLALRALIKGLHPVQSPQSAD</sequence>
<dbReference type="RefSeq" id="WP_074875432.1">
    <property type="nucleotide sequence ID" value="NZ_FNTF01000002.1"/>
</dbReference>
<protein>
    <submittedName>
        <fullName evidence="1">Uncharacterized protein</fullName>
    </submittedName>
</protein>
<dbReference type="AlphaFoldDB" id="A0A1H4ZLM7"/>
<accession>A0A1H4ZLM7</accession>
<name>A0A1H4ZLM7_9PSED</name>
<reference evidence="1 2" key="1">
    <citation type="submission" date="2016-10" db="EMBL/GenBank/DDBJ databases">
        <authorList>
            <person name="de Groot N.N."/>
        </authorList>
    </citation>
    <scope>NUCLEOTIDE SEQUENCE [LARGE SCALE GENOMIC DNA]</scope>
    <source>
        <strain evidence="1 2">BS3655</strain>
    </source>
</reference>
<dbReference type="EMBL" id="FNTF01000002">
    <property type="protein sequence ID" value="SED31023.1"/>
    <property type="molecule type" value="Genomic_DNA"/>
</dbReference>
<dbReference type="Proteomes" id="UP000183114">
    <property type="component" value="Unassembled WGS sequence"/>
</dbReference>
<gene>
    <name evidence="1" type="ORF">SAMN04490185_3230</name>
</gene>
<proteinExistence type="predicted"/>
<evidence type="ECO:0000313" key="2">
    <source>
        <dbReference type="Proteomes" id="UP000183114"/>
    </source>
</evidence>